<accession>A0A7D8UTW3</accession>
<gene>
    <name evidence="3" type="primary">DCN1</name>
    <name evidence="3" type="ORF">LCER1_G001172</name>
</gene>
<sequence length="318" mass="36121">MDAEAFHQMYNYNLTSVVNLNVPLRILCNVASFNKWRRGQNKDDRLPGFEAHMFYYNTQQAALFLTSIPFWDEDGMDTPRFFAANGSAAPGAMASRDSLDKLFENYRDAVNDEQDTISVSGTMAYFKALGVSLEDASMLYLPSNIDFANLQVPMEIVQAPTVGEISKQGFIDGWKAVGADTIPKQKAYVSKQVGKLSTDIDLFKRVYRHVFVCAREKGQKAISLENALTYWQIIFNPPGKPWVTASTDWLKLWSEFLTATWTKSVNKDMWNQTFEFAQKTMQDETLSFWSEESAWPGVIDEFVAYAKVKRGDVAMETD</sequence>
<dbReference type="GO" id="GO:0045116">
    <property type="term" value="P:protein neddylation"/>
    <property type="evidence" value="ECO:0007669"/>
    <property type="project" value="TreeGrafter"/>
</dbReference>
<dbReference type="GO" id="GO:0097602">
    <property type="term" value="F:cullin family protein binding"/>
    <property type="evidence" value="ECO:0007669"/>
    <property type="project" value="TreeGrafter"/>
</dbReference>
<dbReference type="AlphaFoldDB" id="A0A7D8UTW3"/>
<dbReference type="InterPro" id="IPR005176">
    <property type="entry name" value="PONY_dom"/>
</dbReference>
<evidence type="ECO:0000313" key="3">
    <source>
        <dbReference type="EMBL" id="TVY57905.1"/>
    </source>
</evidence>
<evidence type="ECO:0000259" key="2">
    <source>
        <dbReference type="PROSITE" id="PS51229"/>
    </source>
</evidence>
<dbReference type="GO" id="GO:0000151">
    <property type="term" value="C:ubiquitin ligase complex"/>
    <property type="evidence" value="ECO:0007669"/>
    <property type="project" value="TreeGrafter"/>
</dbReference>
<dbReference type="Gene3D" id="1.10.238.10">
    <property type="entry name" value="EF-hand"/>
    <property type="match status" value="1"/>
</dbReference>
<name>A0A7D8UTW3_9HELO</name>
<dbReference type="PANTHER" id="PTHR12281">
    <property type="entry name" value="RP42 RELATED"/>
    <property type="match status" value="1"/>
</dbReference>
<dbReference type="PROSITE" id="PS51229">
    <property type="entry name" value="DCUN1"/>
    <property type="match status" value="1"/>
</dbReference>
<comment type="caution">
    <text evidence="3">The sequence shown here is derived from an EMBL/GenBank/DDBJ whole genome shotgun (WGS) entry which is preliminary data.</text>
</comment>
<evidence type="ECO:0000256" key="1">
    <source>
        <dbReference type="RuleBase" id="RU410713"/>
    </source>
</evidence>
<dbReference type="GO" id="GO:0032182">
    <property type="term" value="F:ubiquitin-like protein binding"/>
    <property type="evidence" value="ECO:0007669"/>
    <property type="project" value="TreeGrafter"/>
</dbReference>
<dbReference type="Proteomes" id="UP000481288">
    <property type="component" value="Unassembled WGS sequence"/>
</dbReference>
<feature type="domain" description="DCUN1" evidence="2">
    <location>
        <begin position="94"/>
        <end position="307"/>
    </location>
</feature>
<dbReference type="OrthoDB" id="27198at2759"/>
<dbReference type="PANTHER" id="PTHR12281:SF31">
    <property type="entry name" value="DCN1-LIKE PROTEIN 3"/>
    <property type="match status" value="1"/>
</dbReference>
<dbReference type="Gene3D" id="1.10.238.200">
    <property type="entry name" value="Cullin, PONY binding domain"/>
    <property type="match status" value="1"/>
</dbReference>
<proteinExistence type="predicted"/>
<keyword evidence="4" id="KW-1185">Reference proteome</keyword>
<dbReference type="EMBL" id="QGMG01000068">
    <property type="protein sequence ID" value="TVY57905.1"/>
    <property type="molecule type" value="Genomic_DNA"/>
</dbReference>
<protein>
    <recommendedName>
        <fullName evidence="1">Defective in cullin neddylation protein</fullName>
    </recommendedName>
</protein>
<dbReference type="InterPro" id="IPR042460">
    <property type="entry name" value="DCN1-like_PONY"/>
</dbReference>
<organism evidence="3 4">
    <name type="scientific">Lachnellula cervina</name>
    <dbReference type="NCBI Taxonomy" id="1316786"/>
    <lineage>
        <taxon>Eukaryota</taxon>
        <taxon>Fungi</taxon>
        <taxon>Dikarya</taxon>
        <taxon>Ascomycota</taxon>
        <taxon>Pezizomycotina</taxon>
        <taxon>Leotiomycetes</taxon>
        <taxon>Helotiales</taxon>
        <taxon>Lachnaceae</taxon>
        <taxon>Lachnellula</taxon>
    </lineage>
</organism>
<dbReference type="GO" id="GO:0031624">
    <property type="term" value="F:ubiquitin conjugating enzyme binding"/>
    <property type="evidence" value="ECO:0007669"/>
    <property type="project" value="TreeGrafter"/>
</dbReference>
<reference evidence="3 4" key="1">
    <citation type="submission" date="2018-05" db="EMBL/GenBank/DDBJ databases">
        <title>Whole genome sequencing for identification of molecular markers to develop diagnostic detection tools for the regulated plant pathogen Lachnellula willkommii.</title>
        <authorList>
            <person name="Giroux E."/>
            <person name="Bilodeau G."/>
        </authorList>
    </citation>
    <scope>NUCLEOTIDE SEQUENCE [LARGE SCALE GENOMIC DNA]</scope>
    <source>
        <strain evidence="3 4">CBS 625.97</strain>
    </source>
</reference>
<comment type="function">
    <text evidence="1">Neddylation of cullins play an essential role in the regulation of SCF-type complexes activity.</text>
</comment>
<dbReference type="InterPro" id="IPR014764">
    <property type="entry name" value="DCN-prot"/>
</dbReference>
<evidence type="ECO:0000313" key="4">
    <source>
        <dbReference type="Proteomes" id="UP000481288"/>
    </source>
</evidence>
<dbReference type="Pfam" id="PF03556">
    <property type="entry name" value="Cullin_binding"/>
    <property type="match status" value="1"/>
</dbReference>